<dbReference type="AlphaFoldDB" id="A1ZH72"/>
<dbReference type="OrthoDB" id="1117715at2"/>
<name>A1ZH72_MICM2</name>
<sequence>MKLDVRFIKSVLTIYDELVTNGISLVYLGEFSHQITKMFTSMAEDDMDKNQEELSVKRKVYHVMVETLQNMNKHSDEIAEQGSIGKGLFMIGKKDDTYYVITSNKVSREKQPILEDMLQRINAASKTELKEMYRKQIKEGKLSTKGGAGLGLIDIARKTTGKHDYHFLPHDDNNSFFILKVEINTGKIRKEIEEFHALQKKKPKN</sequence>
<dbReference type="RefSeq" id="WP_002695298.1">
    <property type="nucleotide sequence ID" value="NZ_AAWS01000007.1"/>
</dbReference>
<accession>A1ZH72</accession>
<proteinExistence type="predicted"/>
<organism evidence="1 2">
    <name type="scientific">Microscilla marina ATCC 23134</name>
    <dbReference type="NCBI Taxonomy" id="313606"/>
    <lineage>
        <taxon>Bacteria</taxon>
        <taxon>Pseudomonadati</taxon>
        <taxon>Bacteroidota</taxon>
        <taxon>Cytophagia</taxon>
        <taxon>Cytophagales</taxon>
        <taxon>Microscillaceae</taxon>
        <taxon>Microscilla</taxon>
    </lineage>
</organism>
<dbReference type="Proteomes" id="UP000004095">
    <property type="component" value="Unassembled WGS sequence"/>
</dbReference>
<comment type="caution">
    <text evidence="1">The sequence shown here is derived from an EMBL/GenBank/DDBJ whole genome shotgun (WGS) entry which is preliminary data.</text>
</comment>
<evidence type="ECO:0000313" key="2">
    <source>
        <dbReference type="Proteomes" id="UP000004095"/>
    </source>
</evidence>
<dbReference type="EMBL" id="AAWS01000007">
    <property type="protein sequence ID" value="EAY30341.1"/>
    <property type="molecule type" value="Genomic_DNA"/>
</dbReference>
<dbReference type="InterPro" id="IPR046239">
    <property type="entry name" value="DUF6272"/>
</dbReference>
<reference evidence="1 2" key="1">
    <citation type="submission" date="2007-01" db="EMBL/GenBank/DDBJ databases">
        <authorList>
            <person name="Haygood M."/>
            <person name="Podell S."/>
            <person name="Anderson C."/>
            <person name="Hopkinson B."/>
            <person name="Roe K."/>
            <person name="Barbeau K."/>
            <person name="Gaasterland T."/>
            <person name="Ferriera S."/>
            <person name="Johnson J."/>
            <person name="Kravitz S."/>
            <person name="Beeson K."/>
            <person name="Sutton G."/>
            <person name="Rogers Y.-H."/>
            <person name="Friedman R."/>
            <person name="Frazier M."/>
            <person name="Venter J.C."/>
        </authorList>
    </citation>
    <scope>NUCLEOTIDE SEQUENCE [LARGE SCALE GENOMIC DNA]</scope>
    <source>
        <strain evidence="1 2">ATCC 23134</strain>
    </source>
</reference>
<dbReference type="eggNOG" id="ENOG5033TU3">
    <property type="taxonomic scope" value="Bacteria"/>
</dbReference>
<evidence type="ECO:0000313" key="1">
    <source>
        <dbReference type="EMBL" id="EAY30341.1"/>
    </source>
</evidence>
<protein>
    <submittedName>
        <fullName evidence="1">Uncharacterized protein</fullName>
    </submittedName>
</protein>
<dbReference type="Pfam" id="PF19788">
    <property type="entry name" value="DUF6272"/>
    <property type="match status" value="1"/>
</dbReference>
<dbReference type="NCBIfam" id="NF038262">
    <property type="entry name" value="SiaB_fam_kinase"/>
    <property type="match status" value="1"/>
</dbReference>
<keyword evidence="2" id="KW-1185">Reference proteome</keyword>
<gene>
    <name evidence="1" type="ORF">M23134_08170</name>
</gene>